<protein>
    <submittedName>
        <fullName evidence="2">Inositol 1,4,5-trisphosphate receptor</fullName>
    </submittedName>
</protein>
<reference evidence="2" key="1">
    <citation type="submission" date="2016-11" db="UniProtKB">
        <authorList>
            <consortium name="WormBaseParasite"/>
        </authorList>
    </citation>
    <scope>IDENTIFICATION</scope>
    <source>
        <strain evidence="2">KR3021</strain>
    </source>
</reference>
<dbReference type="WBParaSite" id="RSKR_0000743200.1">
    <property type="protein sequence ID" value="RSKR_0000743200.1"/>
    <property type="gene ID" value="RSKR_0000743200"/>
</dbReference>
<name>A0AC35U5D8_9BILA</name>
<proteinExistence type="predicted"/>
<dbReference type="Proteomes" id="UP000095286">
    <property type="component" value="Unplaced"/>
</dbReference>
<evidence type="ECO:0000313" key="2">
    <source>
        <dbReference type="WBParaSite" id="RSKR_0000743200.1"/>
    </source>
</evidence>
<accession>A0AC35U5D8</accession>
<organism evidence="1 2">
    <name type="scientific">Rhabditophanes sp. KR3021</name>
    <dbReference type="NCBI Taxonomy" id="114890"/>
    <lineage>
        <taxon>Eukaryota</taxon>
        <taxon>Metazoa</taxon>
        <taxon>Ecdysozoa</taxon>
        <taxon>Nematoda</taxon>
        <taxon>Chromadorea</taxon>
        <taxon>Rhabditida</taxon>
        <taxon>Tylenchina</taxon>
        <taxon>Panagrolaimomorpha</taxon>
        <taxon>Strongyloidoidea</taxon>
        <taxon>Alloionematidae</taxon>
        <taxon>Rhabditophanes</taxon>
    </lineage>
</organism>
<sequence>MDDNNLLQNRERFTSSSNVSLDAFHNTNLHIGDVISLYAVDNSPKKNEVEKQVKYEGFLSTLGLVDDRCLVELNNGSLASPPKNYRDCLFRVCPVYRYAAQKQYWSEQKKCLAGEPFDEEMLNKLRIAAEKEKEQNEMEFRKMLGTQIQYGTSIQLLHVKSDKFLTMQKNSQAKVERNAMRVYLDKAGNEGCWFVVEPVYKHVSIGYGVMSSERIYLVPYANGSQTNVGHSKHQLHLSHMKLPDHDNACEVNILNENTEWQVNLFLQFDENLSDFVKSGDVVRLFHADQQTFLTLDKIPLTKEEVAFLRLTNRSSAADATSSKALWEVQIFNKDFAYRGGTATWRKFIRFKHLATDLYLKVVALRNEVSEIKDKIKIVEPNGDITFSQPEDIIDDIKRDTIDLMKGDRFLNTKKSYGNDTIVYMLSPDDPSDPAKDESLLFLLDPCKITSGKDQKVPINSFVRLQHQQTGTWVHTTNPINKNNVFYANKSEKGWVKVICENTKIDKEAFALSPVSPKEVRDLDFANDACKALMQFIDVILSGKTLRNDMINTSNQLLVECIYFVTGVSDHMIDPLNIVEFSPSRDRQKLLREQGVLKQVFALLRAPFQPRHIKDKITNAKIDQEPLLTADSLGRSSNLVFKKMFRYCYALLKYAQSGYRKNQEFLAEKFEQIQEQIGFDLMAEDTMTAVLHNNPKLLEKYVKAPHVIRFVELVRFNNAGKFLDYLADLCVCRGEANKKIQELICTIVLKEEYSDIIMDTEKRPILNPTPEDIYNFRKFDVYLCWKENYCKQLVDCATNANNDNEDGRMLDYYRHQLGLLAQMCQDQQYLAIDPPPERKLLNISQELPLELILQCMADEKLPSDIRACFTRLMLHLHVVRGSPISAVRHARLWRDIPDSISVKEYSTSAVEGYVDGSRTKHADDEVAFTNVLKIVERYLANVLKAAKNNEPVLNESGAFCDQNKLTYEVVNLARALAQFGFYSFADLLQLAQNLLSIADSAPNQQDCQSVLKEGMKMVSKMTKGMVSQDFTANTLAQNAMSFNLDNVDTQAEDAIKAKTSRELVLQTKLIIVEILQFAIDVKRDYSITVALSWFKNKFPCNDEGELTIHHLGNQEVSSDLCKVVFDAIDTEIDFDGQKGQQLLRILMQMTMNDFPMLTSMALKVLFRHFTQYQELIEDLKQVQMLVSNNDVDNYHQIDRDVFILKNLTEKSELWVNWGVGENDHKISVTEISGNPGKVQISRQTTMERSNSNDDMLSHDPLDEELEKGLDEKMIADLHTIPQNLREFIHDHYASTKIDCMRDLLTLLKSSDKKETSNSLHKLMDKAPLLGYPLIKDILQRFETLCYKDNKADGMNQQLLRNMKVYEVVLEFISIPFDKKNDSEMPKLISISHVFLRAFCKNNKENQNRLHKFVSIESGRNDGQLSIETFEEVETLTAIFMNNHDLSENVAESLIAHVVGLIEHKGKNCLFLKFLQSIVSVQDKQIESTQLKVIEELIKSTEEVKSFYTNAAEFYTLKELMKKDYNVCNDLPDNNALNYHIELVRLMALCTKGKNGNTELKCASFLPMDQIVKVITSEVCSVKVKSVYLQFMMHCYIDTDIELKDACNSDYIEYILKNILSDLTNFHIGKAPSPASLHPPNVMHITNYNNVSPANPFVDQLESYICTTVTEVLSKFFERQFNSRAVIDVKQHRATFSLIVQRLNDITNGRIALQKNQSKSWYRVTECLKRLKTVATEHNIVLPAAIQMPETNQVVNAKARWQSVANKTRFIAKNTANLTLKSARNYTGTNVTVRHPGVHGETSNVVVCYQSIINDFKNYLHPLHAAESSVLVDVLHFPEKLFPVGSPLREQCANGKAVTKLIQHCKLLLQNKQENLCVRVIQTLCKMATCTKYNFTSEGKKLRLLLIKRYFGNNVVEPPPEALSIHKMKTVASKEINEKAPPEAYIFNSDLKPIIDISHYETQCKLNNAGAVDLVIELAIADISQEIFLKACQLAKALLYEGNKDVQLSFYQRLRDKSVASKFFKTLVNKFQTAQNRLKSDMMSGNSLRQRTASAVMTPLPNDNNDVNSNGFLAQIRNSTHNLISGATPSTPPEVHHRHSIGADTDISSHLGLGANYDIANFHEEEKPKDLLSQEVSIMEPILRFLQLLCENHNGMLQDFLRTQGSRPDYNLVAETLTFLDTICGSTKGSLGVFAEIGEHNFSLITQTLITLTEFCQGPCHENQNTMALHESNGLDIIISLVLNDIKPLADEHMELALEIKSNASKLLLAVMESRHDSENADRVLGNMSHTSVGVGQLIKAISQAYNMTDSDSYTVSKFKETFMAHNSNYGTPMPNTTSAMFSDSFKAAKDELKYGKEVDKSQSYANAIYNTYESSNLDPKEVGHNIYILAHQLARHSTELTNELDPDNHENPKTKAALQFYKEHTAQIEIVRADRKMERVVFPIHDICLYLTPETKQTVYVRTERDNQGSKVTDFFEQWEELYNEMKWQRKLEDQPILSLITQLLPIWGRLAFFLAILVNVIIALYYPFGSTSEDAINHKNPFILIVLALSDVVASDETLRNVIRSVTRNWKSICLTGMLALILVYQFSIVGYMFFQKDFQIDVDPLDSEEIVSKIDVDPFLISKLPSDVESCTKSSDSESDGKVPGCDTLRMCILTTLNRGLRNGGGIGDVLRNPGPNEAFFFHRIIYDMTFFIVLIIIVLNLIFGVIIDTFGDLRSEKNEREDILKNTCFICGLERGKFDNHSVSFDEHRESEHNLWHYLYFIVWLQVKDSTEFTGPESYVSYMINQKQVDWFPRMQAISLIEDGTESDQPQFKDFQDQLKALEGVIRDLNSRTISMQRVMSDISMD</sequence>
<evidence type="ECO:0000313" key="1">
    <source>
        <dbReference type="Proteomes" id="UP000095286"/>
    </source>
</evidence>